<keyword evidence="1" id="KW-1133">Transmembrane helix</keyword>
<feature type="transmembrane region" description="Helical" evidence="1">
    <location>
        <begin position="20"/>
        <end position="40"/>
    </location>
</feature>
<name>A0A3P6D8T1_BRACM</name>
<sequence>MIRCPSFFLSSPTFTLPSSPVVPVAALLLPFPAPMGNHLYGDRRTRRRSIRSE</sequence>
<organism evidence="2">
    <name type="scientific">Brassica campestris</name>
    <name type="common">Field mustard</name>
    <dbReference type="NCBI Taxonomy" id="3711"/>
    <lineage>
        <taxon>Eukaryota</taxon>
        <taxon>Viridiplantae</taxon>
        <taxon>Streptophyta</taxon>
        <taxon>Embryophyta</taxon>
        <taxon>Tracheophyta</taxon>
        <taxon>Spermatophyta</taxon>
        <taxon>Magnoliopsida</taxon>
        <taxon>eudicotyledons</taxon>
        <taxon>Gunneridae</taxon>
        <taxon>Pentapetalae</taxon>
        <taxon>rosids</taxon>
        <taxon>malvids</taxon>
        <taxon>Brassicales</taxon>
        <taxon>Brassicaceae</taxon>
        <taxon>Brassiceae</taxon>
        <taxon>Brassica</taxon>
    </lineage>
</organism>
<reference evidence="2" key="1">
    <citation type="submission" date="2018-11" db="EMBL/GenBank/DDBJ databases">
        <authorList>
            <consortium name="Genoscope - CEA"/>
            <person name="William W."/>
        </authorList>
    </citation>
    <scope>NUCLEOTIDE SEQUENCE</scope>
</reference>
<evidence type="ECO:0000313" key="2">
    <source>
        <dbReference type="EMBL" id="VDD23540.1"/>
    </source>
</evidence>
<evidence type="ECO:0000256" key="1">
    <source>
        <dbReference type="SAM" id="Phobius"/>
    </source>
</evidence>
<accession>A0A3P6D8T1</accession>
<dbReference type="AlphaFoldDB" id="A0A3P6D8T1"/>
<gene>
    <name evidence="2" type="ORF">BRASC37T46139Z</name>
</gene>
<keyword evidence="1" id="KW-0472">Membrane</keyword>
<protein>
    <submittedName>
        <fullName evidence="2">Uncharacterized protein</fullName>
    </submittedName>
</protein>
<keyword evidence="1" id="KW-0812">Transmembrane</keyword>
<dbReference type="EMBL" id="LR031587">
    <property type="protein sequence ID" value="VDD23540.1"/>
    <property type="molecule type" value="Genomic_DNA"/>
</dbReference>
<proteinExistence type="predicted"/>